<keyword evidence="1" id="KW-0548">Nucleotidyltransferase</keyword>
<dbReference type="EMBL" id="BKCJ011216094">
    <property type="protein sequence ID" value="GFD05110.1"/>
    <property type="molecule type" value="Genomic_DNA"/>
</dbReference>
<keyword evidence="1" id="KW-0808">Transferase</keyword>
<comment type="caution">
    <text evidence="1">The sequence shown here is derived from an EMBL/GenBank/DDBJ whole genome shotgun (WGS) entry which is preliminary data.</text>
</comment>
<proteinExistence type="predicted"/>
<dbReference type="AlphaFoldDB" id="A0A699T5N0"/>
<protein>
    <submittedName>
        <fullName evidence="1">RNA-directed DNA polymerase, eukaryota, reverse transcriptase zinc-binding domain protein</fullName>
    </submittedName>
</protein>
<sequence>MSTWNSIVPDDSNKMIRFKKKLQILKKEIRAWIAIYNRNQKGHIEEIKSKLKNIDQMVDQGMVTDDIMLSRMDLMKQLHESSWAIEGDENSKYFHAIINRKRAHLSVKG</sequence>
<evidence type="ECO:0000313" key="1">
    <source>
        <dbReference type="EMBL" id="GFD05110.1"/>
    </source>
</evidence>
<organism evidence="1">
    <name type="scientific">Tanacetum cinerariifolium</name>
    <name type="common">Dalmatian daisy</name>
    <name type="synonym">Chrysanthemum cinerariifolium</name>
    <dbReference type="NCBI Taxonomy" id="118510"/>
    <lineage>
        <taxon>Eukaryota</taxon>
        <taxon>Viridiplantae</taxon>
        <taxon>Streptophyta</taxon>
        <taxon>Embryophyta</taxon>
        <taxon>Tracheophyta</taxon>
        <taxon>Spermatophyta</taxon>
        <taxon>Magnoliopsida</taxon>
        <taxon>eudicotyledons</taxon>
        <taxon>Gunneridae</taxon>
        <taxon>Pentapetalae</taxon>
        <taxon>asterids</taxon>
        <taxon>campanulids</taxon>
        <taxon>Asterales</taxon>
        <taxon>Asteraceae</taxon>
        <taxon>Asteroideae</taxon>
        <taxon>Anthemideae</taxon>
        <taxon>Anthemidinae</taxon>
        <taxon>Tanacetum</taxon>
    </lineage>
</organism>
<dbReference type="GO" id="GO:0003964">
    <property type="term" value="F:RNA-directed DNA polymerase activity"/>
    <property type="evidence" value="ECO:0007669"/>
    <property type="project" value="UniProtKB-KW"/>
</dbReference>
<reference evidence="1" key="1">
    <citation type="journal article" date="2019" name="Sci. Rep.">
        <title>Draft genome of Tanacetum cinerariifolium, the natural source of mosquito coil.</title>
        <authorList>
            <person name="Yamashiro T."/>
            <person name="Shiraishi A."/>
            <person name="Satake H."/>
            <person name="Nakayama K."/>
        </authorList>
    </citation>
    <scope>NUCLEOTIDE SEQUENCE</scope>
</reference>
<accession>A0A699T5N0</accession>
<name>A0A699T5N0_TANCI</name>
<gene>
    <name evidence="1" type="ORF">Tci_877079</name>
</gene>
<keyword evidence="1" id="KW-0695">RNA-directed DNA polymerase</keyword>
<feature type="non-terminal residue" evidence="1">
    <location>
        <position position="109"/>
    </location>
</feature>